<dbReference type="VEuPathDB" id="PlasmoDB:Py17XNL_001002275"/>
<name>A0A078KCG3_PLAYE</name>
<evidence type="ECO:0000313" key="2">
    <source>
        <dbReference type="EMBL" id="VTZ78957.1"/>
    </source>
</evidence>
<dbReference type="InterPro" id="IPR011989">
    <property type="entry name" value="ARM-like"/>
</dbReference>
<protein>
    <submittedName>
        <fullName evidence="2">Uncharacterized protein</fullName>
    </submittedName>
</protein>
<dbReference type="VEuPathDB" id="PlasmoDB:PY00024"/>
<dbReference type="OMA" id="YTAKNEC"/>
<dbReference type="Gene3D" id="1.25.10.10">
    <property type="entry name" value="Leucine-rich Repeat Variant"/>
    <property type="match status" value="1"/>
</dbReference>
<reference evidence="2" key="3">
    <citation type="submission" date="2014-05" db="EMBL/GenBank/DDBJ databases">
        <authorList>
            <person name="Aslett M.A."/>
            <person name="De Silva N."/>
        </authorList>
    </citation>
    <scope>NUCLEOTIDE SEQUENCE</scope>
    <source>
        <strain evidence="2">17X</strain>
    </source>
</reference>
<dbReference type="VEuPathDB" id="PlasmoDB:PY17X_1022700"/>
<evidence type="ECO:0000313" key="3">
    <source>
        <dbReference type="Proteomes" id="UP000072874"/>
    </source>
</evidence>
<dbReference type="VEuPathDB" id="PlasmoDB:PYYM_1022400"/>
<dbReference type="AlphaFoldDB" id="A0A078KCG3"/>
<dbReference type="EMBL" id="LM993664">
    <property type="protein sequence ID" value="VTZ78957.1"/>
    <property type="molecule type" value="Genomic_DNA"/>
</dbReference>
<sequence>MKRDGIKEEKQFREYNNYTKNSVENDSSVETIKNELGEENIKTKMNSNSEFDENILYDFVINYYEWNSIPNITNLPYGLINKDNNDILKKYQKTLKIVLDDKKNSTDIQKESNIIKDENSDFFCVHNFSDIIMNSTCEKANTNLVVNNNYEWRNENAMVRDISIVIFKDIVIYLLKMKEKITKLKKINIDKDSVDKLQNNSISAQISQKINVEKKKDNNISEKKKDNSIAEKNEEETHWTKDFTCLANMQILGKNSDIFKEWCNLEFVIPYIINYCYSPRSSISKNGFLTIKHLCISVKKNEIILSKFFSLIFPYIIKKLDIKNHFLNTCATNAISEFVINNTIINNFEILKLICTESNNVNSSICMKMGYLVYQFLNNLSIDNLKKINLSDFSEPFINFMNAKLPQTKEYIKKTFLLFLNIQSEDQIISQILTGIKGKQNLSIIEKQIRNLLTNSSNTFDPLKKRYATFHNFKNNKKIRSFNKTTSFIL</sequence>
<reference evidence="2" key="4">
    <citation type="submission" date="2019-05" db="EMBL/GenBank/DDBJ databases">
        <authorList>
            <consortium name="Pathogen Informatics"/>
        </authorList>
    </citation>
    <scope>NUCLEOTIDE SEQUENCE</scope>
    <source>
        <strain evidence="2">17X</strain>
    </source>
</reference>
<reference evidence="3 4" key="1">
    <citation type="journal article" date="2014" name="BMC Biol.">
        <title>A comprehensive evaluation of rodent malaria parasite genomes and gene expression.</title>
        <authorList>
            <person name="Otto T.D."/>
            <person name="Bohme U."/>
            <person name="Jackson A.P."/>
            <person name="Hunt M."/>
            <person name="Franke-Fayard B."/>
            <person name="Hoeijmakers W.A."/>
            <person name="Religa A.A."/>
            <person name="Robertson L."/>
            <person name="Sanders M."/>
            <person name="Ogun S.A."/>
            <person name="Cunningham D."/>
            <person name="Erhart A."/>
            <person name="Billker O."/>
            <person name="Khan S.M."/>
            <person name="Stunnenberg H.G."/>
            <person name="Langhorne J."/>
            <person name="Holder A.A."/>
            <person name="Waters A.P."/>
            <person name="Newbold C.I."/>
            <person name="Pain A."/>
            <person name="Berriman M."/>
            <person name="Janse C.J."/>
        </authorList>
    </citation>
    <scope>NUCLEOTIDE SEQUENCE [LARGE SCALE GENOMIC DNA]</scope>
    <source>
        <strain evidence="2 3">17X</strain>
        <strain evidence="1 4">YM</strain>
    </source>
</reference>
<dbReference type="EMBL" id="LK934638">
    <property type="protein sequence ID" value="CDU85062.1"/>
    <property type="molecule type" value="Genomic_DNA"/>
</dbReference>
<accession>A0A078KCG3</accession>
<organism evidence="2 3">
    <name type="scientific">Plasmodium yoelii</name>
    <dbReference type="NCBI Taxonomy" id="5861"/>
    <lineage>
        <taxon>Eukaryota</taxon>
        <taxon>Sar</taxon>
        <taxon>Alveolata</taxon>
        <taxon>Apicomplexa</taxon>
        <taxon>Aconoidasida</taxon>
        <taxon>Haemosporida</taxon>
        <taxon>Plasmodiidae</taxon>
        <taxon>Plasmodium</taxon>
        <taxon>Plasmodium (Vinckeia)</taxon>
    </lineage>
</organism>
<evidence type="ECO:0000313" key="1">
    <source>
        <dbReference type="EMBL" id="CDU85062.1"/>
    </source>
</evidence>
<dbReference type="InterPro" id="IPR016024">
    <property type="entry name" value="ARM-type_fold"/>
</dbReference>
<gene>
    <name evidence="2" type="ORF">PY17X_1022700</name>
    <name evidence="1" type="ORF">PYYM_1022400</name>
</gene>
<dbReference type="RefSeq" id="XP_729656.1">
    <property type="nucleotide sequence ID" value="XM_724563.1"/>
</dbReference>
<reference evidence="1" key="2">
    <citation type="submission" date="2014-05" db="EMBL/GenBank/DDBJ databases">
        <authorList>
            <person name="Aslett A.Martin."/>
            <person name="De Silva Nishadi"/>
        </authorList>
    </citation>
    <scope>NUCLEOTIDE SEQUENCE</scope>
    <source>
        <strain evidence="1">YM</strain>
    </source>
</reference>
<dbReference type="Proteomes" id="UP000072904">
    <property type="component" value="Chromosome 10"/>
</dbReference>
<dbReference type="Proteomes" id="UP000072874">
    <property type="component" value="Chromosome 10"/>
</dbReference>
<dbReference type="GeneID" id="3806958"/>
<proteinExistence type="predicted"/>
<dbReference type="SUPFAM" id="SSF48371">
    <property type="entry name" value="ARM repeat"/>
    <property type="match status" value="1"/>
</dbReference>
<evidence type="ECO:0000313" key="4">
    <source>
        <dbReference type="Proteomes" id="UP000072904"/>
    </source>
</evidence>
<dbReference type="KEGG" id="pyo:PY17X_1022700"/>
<dbReference type="OrthoDB" id="375798at2759"/>